<evidence type="ECO:0000259" key="7">
    <source>
        <dbReference type="Pfam" id="PF08123"/>
    </source>
</evidence>
<dbReference type="InterPro" id="IPR030445">
    <property type="entry name" value="H3-K79_meTrfase"/>
</dbReference>
<evidence type="ECO:0000256" key="5">
    <source>
        <dbReference type="ARBA" id="ARBA00047770"/>
    </source>
</evidence>
<dbReference type="EC" id="2.1.1.360" evidence="1"/>
<dbReference type="PANTHER" id="PTHR21451:SF19">
    <property type="entry name" value="ACTIVATED IN BLOCKED UNFOLDED PROTEIN RESPONSE"/>
    <property type="match status" value="1"/>
</dbReference>
<dbReference type="EMBL" id="HBIZ01043929">
    <property type="protein sequence ID" value="CAE0775491.1"/>
    <property type="molecule type" value="Transcribed_RNA"/>
</dbReference>
<name>A0A7S4BT36_CHRCT</name>
<dbReference type="SUPFAM" id="SSF53335">
    <property type="entry name" value="S-adenosyl-L-methionine-dependent methyltransferases"/>
    <property type="match status" value="1"/>
</dbReference>
<gene>
    <name evidence="8" type="ORF">PCAR00345_LOCUS28125</name>
</gene>
<reference evidence="8" key="1">
    <citation type="submission" date="2021-01" db="EMBL/GenBank/DDBJ databases">
        <authorList>
            <person name="Corre E."/>
            <person name="Pelletier E."/>
            <person name="Niang G."/>
            <person name="Scheremetjew M."/>
            <person name="Finn R."/>
            <person name="Kale V."/>
            <person name="Holt S."/>
            <person name="Cochrane G."/>
            <person name="Meng A."/>
            <person name="Brown T."/>
            <person name="Cohen L."/>
        </authorList>
    </citation>
    <scope>NUCLEOTIDE SEQUENCE</scope>
    <source>
        <strain evidence="8">CCMP645</strain>
    </source>
</reference>
<evidence type="ECO:0000256" key="3">
    <source>
        <dbReference type="ARBA" id="ARBA00022853"/>
    </source>
</evidence>
<dbReference type="InterPro" id="IPR025789">
    <property type="entry name" value="DOT1_dom"/>
</dbReference>
<evidence type="ECO:0000256" key="2">
    <source>
        <dbReference type="ARBA" id="ARBA00020987"/>
    </source>
</evidence>
<protein>
    <recommendedName>
        <fullName evidence="2">Histone-lysine N-methyltransferase, H3 lysine-79 specific</fullName>
        <ecNumber evidence="1">2.1.1.360</ecNumber>
    </recommendedName>
    <alternativeName>
        <fullName evidence="4">Histone H3-K79 methyltransferase</fullName>
    </alternativeName>
</protein>
<dbReference type="Pfam" id="PF08123">
    <property type="entry name" value="DOT1"/>
    <property type="match status" value="1"/>
</dbReference>
<comment type="catalytic activity">
    <reaction evidence="5">
        <text>L-lysyl(79)-[histone H3] + 3 S-adenosyl-L-methionine = N(6),N(6),N(6)-trimethyl-L-lysyl(79)-[histone H3] + 3 S-adenosyl-L-homocysteine + 3 H(+)</text>
        <dbReference type="Rhea" id="RHEA:60328"/>
        <dbReference type="Rhea" id="RHEA-COMP:15549"/>
        <dbReference type="Rhea" id="RHEA-COMP:15552"/>
        <dbReference type="ChEBI" id="CHEBI:15378"/>
        <dbReference type="ChEBI" id="CHEBI:29969"/>
        <dbReference type="ChEBI" id="CHEBI:57856"/>
        <dbReference type="ChEBI" id="CHEBI:59789"/>
        <dbReference type="ChEBI" id="CHEBI:61961"/>
        <dbReference type="EC" id="2.1.1.360"/>
    </reaction>
</comment>
<dbReference type="PANTHER" id="PTHR21451">
    <property type="entry name" value="HISTONE H3 METHYLTRANSFERASE"/>
    <property type="match status" value="1"/>
</dbReference>
<evidence type="ECO:0000256" key="4">
    <source>
        <dbReference type="ARBA" id="ARBA00029821"/>
    </source>
</evidence>
<evidence type="ECO:0000256" key="1">
    <source>
        <dbReference type="ARBA" id="ARBA00012190"/>
    </source>
</evidence>
<dbReference type="InterPro" id="IPR029063">
    <property type="entry name" value="SAM-dependent_MTases_sf"/>
</dbReference>
<sequence length="460" mass="48067">MAHIGVHALQSLPLHVKSVTEALYRSPAQPSALSAELLRVLKDEPCAAASHDQAEWTLCLGSGSLWRENASADGKAAELFAQHSVEMDGVLGVAPVLGLLPDGSARRMATLHYVGRACADAAPFVARVHLFCPLAHAAPDDAATSESAADAASAAAAANAAATAASQRLAPRISAIYMASSTDDGQIDAPAAPQLTPAARIDARSSELQCQMELMVSSHAVCAHSDLGERTPLRLEQLIERAYETKGRSGYISTSMGTSQSTPQNNAHADPQSARASSPGSRHLTYGELSTHAMLELLSGDILQLSADSVLVDVGSGVGKLVVAAAVLTNARAIGIEVVPARHSQAVAALADARAQGLVSSEQASRVSLVLGDAMEPGVLPPYVTHAYLSNLCFPQELTAQLVPLMAQLPRLRTLLSLQSLSATALNASARSGCRLTHNSTRKLRMSWSSHVSVYIYSCV</sequence>
<accession>A0A7S4BT36</accession>
<feature type="region of interest" description="Disordered" evidence="6">
    <location>
        <begin position="250"/>
        <end position="283"/>
    </location>
</feature>
<dbReference type="GO" id="GO:0140956">
    <property type="term" value="F:histone H3K79 trimethyltransferase activity"/>
    <property type="evidence" value="ECO:0007669"/>
    <property type="project" value="UniProtKB-EC"/>
</dbReference>
<feature type="compositionally biased region" description="Polar residues" evidence="6">
    <location>
        <begin position="251"/>
        <end position="267"/>
    </location>
</feature>
<feature type="domain" description="DOT1" evidence="7">
    <location>
        <begin position="284"/>
        <end position="431"/>
    </location>
</feature>
<organism evidence="8">
    <name type="scientific">Chrysotila carterae</name>
    <name type="common">Marine alga</name>
    <name type="synonym">Syracosphaera carterae</name>
    <dbReference type="NCBI Taxonomy" id="13221"/>
    <lineage>
        <taxon>Eukaryota</taxon>
        <taxon>Haptista</taxon>
        <taxon>Haptophyta</taxon>
        <taxon>Prymnesiophyceae</taxon>
        <taxon>Isochrysidales</taxon>
        <taxon>Isochrysidaceae</taxon>
        <taxon>Chrysotila</taxon>
    </lineage>
</organism>
<evidence type="ECO:0000313" key="8">
    <source>
        <dbReference type="EMBL" id="CAE0775491.1"/>
    </source>
</evidence>
<dbReference type="AlphaFoldDB" id="A0A7S4BT36"/>
<evidence type="ECO:0000256" key="6">
    <source>
        <dbReference type="SAM" id="MobiDB-lite"/>
    </source>
</evidence>
<proteinExistence type="predicted"/>
<keyword evidence="3" id="KW-0156">Chromatin regulator</keyword>
<dbReference type="GO" id="GO:0051726">
    <property type="term" value="P:regulation of cell cycle"/>
    <property type="evidence" value="ECO:0007669"/>
    <property type="project" value="InterPro"/>
</dbReference>
<dbReference type="Gene3D" id="3.40.50.150">
    <property type="entry name" value="Vaccinia Virus protein VP39"/>
    <property type="match status" value="1"/>
</dbReference>